<evidence type="ECO:0000256" key="1">
    <source>
        <dbReference type="SAM" id="MobiDB-lite"/>
    </source>
</evidence>
<dbReference type="InterPro" id="IPR035897">
    <property type="entry name" value="Toll_tir_struct_dom_sf"/>
</dbReference>
<dbReference type="SUPFAM" id="SSF52200">
    <property type="entry name" value="Toll/Interleukin receptor TIR domain"/>
    <property type="match status" value="1"/>
</dbReference>
<dbReference type="SUPFAM" id="SSF50998">
    <property type="entry name" value="Quinoprotein alcohol dehydrogenase-like"/>
    <property type="match status" value="1"/>
</dbReference>
<dbReference type="PROSITE" id="PS50104">
    <property type="entry name" value="TIR"/>
    <property type="match status" value="1"/>
</dbReference>
<dbReference type="SUPFAM" id="SSF52540">
    <property type="entry name" value="P-loop containing nucleoside triphosphate hydrolases"/>
    <property type="match status" value="2"/>
</dbReference>
<dbReference type="InterPro" id="IPR000157">
    <property type="entry name" value="TIR_dom"/>
</dbReference>
<dbReference type="Pfam" id="PF00400">
    <property type="entry name" value="WD40"/>
    <property type="match status" value="1"/>
</dbReference>
<comment type="caution">
    <text evidence="3">The sequence shown here is derived from an EMBL/GenBank/DDBJ whole genome shotgun (WGS) entry which is preliminary data.</text>
</comment>
<feature type="domain" description="TIR" evidence="2">
    <location>
        <begin position="1"/>
        <end position="152"/>
    </location>
</feature>
<dbReference type="InterPro" id="IPR027417">
    <property type="entry name" value="P-loop_NTPase"/>
</dbReference>
<proteinExistence type="predicted"/>
<dbReference type="Gene3D" id="2.130.10.10">
    <property type="entry name" value="YVTN repeat-like/Quinoprotein amine dehydrogenase"/>
    <property type="match status" value="2"/>
</dbReference>
<dbReference type="PANTHER" id="PTHR19879">
    <property type="entry name" value="TRANSCRIPTION INITIATION FACTOR TFIID"/>
    <property type="match status" value="1"/>
</dbReference>
<dbReference type="Gene3D" id="3.40.50.300">
    <property type="entry name" value="P-loop containing nucleotide triphosphate hydrolases"/>
    <property type="match status" value="2"/>
</dbReference>
<feature type="region of interest" description="Disordered" evidence="1">
    <location>
        <begin position="1002"/>
        <end position="1021"/>
    </location>
</feature>
<dbReference type="Gene3D" id="3.40.50.10140">
    <property type="entry name" value="Toll/interleukin-1 receptor homology (TIR) domain"/>
    <property type="match status" value="1"/>
</dbReference>
<dbReference type="SMART" id="SM00320">
    <property type="entry name" value="WD40"/>
    <property type="match status" value="4"/>
</dbReference>
<dbReference type="InterPro" id="IPR015943">
    <property type="entry name" value="WD40/YVTN_repeat-like_dom_sf"/>
</dbReference>
<keyword evidence="4" id="KW-1185">Reference proteome</keyword>
<reference evidence="3 4" key="1">
    <citation type="submission" date="2020-01" db="EMBL/GenBank/DDBJ databases">
        <title>Kibdelosporangium persica a novel Actinomycetes from a hot desert in Iran.</title>
        <authorList>
            <person name="Safaei N."/>
            <person name="Zaburannyi N."/>
            <person name="Mueller R."/>
            <person name="Wink J."/>
        </authorList>
    </citation>
    <scope>NUCLEOTIDE SEQUENCE [LARGE SCALE GENOMIC DNA]</scope>
    <source>
        <strain evidence="3 4">4NS15</strain>
    </source>
</reference>
<evidence type="ECO:0000313" key="3">
    <source>
        <dbReference type="EMBL" id="NRN70019.1"/>
    </source>
</evidence>
<dbReference type="RefSeq" id="WP_173140834.1">
    <property type="nucleotide sequence ID" value="NZ_CBCSGW010000067.1"/>
</dbReference>
<dbReference type="InterPro" id="IPR011048">
    <property type="entry name" value="Haem_d1_sf"/>
</dbReference>
<accession>A0ABX2FFV0</accession>
<sequence>MGGVFINYRTGDGEFAATLITRVLVARFGAEHVFLASRSIRPGEDFAQKILERLRQSDVLLAVIGPRWHSVTDRQRRREVDGTDDWVHREIAEAFRYGLRVIPVFLDHTIGLAEPELPADLAPLARCQFLRLSHRNDTRDLARLVDELGDLVPGLVLNRVFAAPSSPTSNPPSPNLEPSAWLRPEYQLVPFGGRETELADLKARLGAPKPVSAHVITGPAGQGKTRLAQQLCQDMTAHGWVAGAVHDNAAIADLINLSRTGSPLLAVIDHAETRFEQVHAMAAALTERSPTFPPARLLLLSRDTDEWLRRLRTHTDDRVSTLFRTIDERPLAPLAPTVAERQAEFLRAAAAYTDYLSLPATGRTPPSDLDNPRYASVRTIHATALVSVLTTNGTKPDPELHRAARPESPYRGLQPFQEQDARFFRGRDPQIRQLSALVDQHPLVLVTGASGSGKSSLIRAGLFPLLRRHDIALATFRPAAGAQPRELLARALAPVLGYEPTTRDIASLADAIVQKAGHLVLFVDQFEELVEADPDAARELLELVAALLRAAPPRPATTPALRAVFTARSADLGDLLPAEFTPAPQCLPLPRMGPAELREAITGPADLPLVTFEPGLVDRIIADATDAPGQLPIVEFALTRLWESHQGGTLTHRMYDEQGGVAGPLAVYAQEVYDRQLVPDEQKLAERLLVQLARPGDDGTFTLTPAQLDRLEPASRSLARILAHHHLVVLRHDPGQAEVVALAHEDLVQQWPRLREWLIAARDFRSWQEQLRIALEQWRQHNDQSTLLRGASLATAQDWLAKNPSGFTDDERAYITASHTHERRGTRRWRMTTALIAVLALVATVSAAVALNRNNELTDQLRQAAAVSLGQEALRRSDTNPLAALQFAQAAWYHDPSRPEAYAALLQQYLKFAAADEVRSGLWSGTVDGVSTSEDGQVTAVAEADGKITVWTGLFGPAPRSWFVATIPDQQEILVSPDGRWLAVTDDRSSVSLWDVSQRSGSLPLRSAAGPAQTEHPSRLSSAAFSPDGGLFVVTSQRSGPGASNSVEVWDVLQRQPATNGFTAGPPVEAIAVQRVEPDGKSAWFGEQHVDGTWHNVLRDLGTGAVLRETAADFVTPDGVTAECQDHRLSILDSATDAVRLSRYTPGCPAATAQGLTDLSGRYAVVDDGSSQASFRHLVLIDLATGDTYALQCPPKPYRQPENDLTRYNTEPIMVVPNGSGPPTVFMFGTDGTLFRFRATGPVDDFTQSAPPAAPGFTALSPDGRLLVTMTEQGLLAIDMTTRRRQAGGPETTTGRLRLAKNPRLTFSKDSKWLLAVGEAGELVVLSTTDFAVRRRIVPPNYTGVTFETSIVPIVDDEVALVHAAKVITWRVSTGEQITDDHELRSADGSKSYEFSRRAIAIPLPGGSSRMLVTSPDGAEIWDVREGRLVRSLQPRPGSQAAAVVSEELLERVALHYRNDGLIELWTPEDGDPRPLPRPMPGDLSLVAFSADGKLIADAGNGTVRIWDPETGIGVGSFRTPGLPSSWSLRDNVLVAATANRPVAIDMTPQHWLDQLCRINNRDYRPEERELLPAGADPTSPCTSPR</sequence>
<gene>
    <name evidence="3" type="ORF">GC106_72810</name>
</gene>
<dbReference type="Pfam" id="PF13676">
    <property type="entry name" value="TIR_2"/>
    <property type="match status" value="1"/>
</dbReference>
<name>A0ABX2FFV0_9PSEU</name>
<feature type="compositionally biased region" description="Basic and acidic residues" evidence="1">
    <location>
        <begin position="396"/>
        <end position="405"/>
    </location>
</feature>
<dbReference type="Pfam" id="PF20703">
    <property type="entry name" value="nSTAND1"/>
    <property type="match status" value="1"/>
</dbReference>
<dbReference type="SUPFAM" id="SSF51004">
    <property type="entry name" value="C-terminal (heme d1) domain of cytochrome cd1-nitrite reductase"/>
    <property type="match status" value="1"/>
</dbReference>
<dbReference type="InterPro" id="IPR001680">
    <property type="entry name" value="WD40_rpt"/>
</dbReference>
<feature type="region of interest" description="Disordered" evidence="1">
    <location>
        <begin position="391"/>
        <end position="412"/>
    </location>
</feature>
<evidence type="ECO:0000313" key="4">
    <source>
        <dbReference type="Proteomes" id="UP000763557"/>
    </source>
</evidence>
<dbReference type="Proteomes" id="UP000763557">
    <property type="component" value="Unassembled WGS sequence"/>
</dbReference>
<protein>
    <submittedName>
        <fullName evidence="3">AAA ATPase domain-containing protein</fullName>
    </submittedName>
</protein>
<dbReference type="PANTHER" id="PTHR19879:SF9">
    <property type="entry name" value="TRANSCRIPTION INITIATION FACTOR TFIID SUBUNIT 5"/>
    <property type="match status" value="1"/>
</dbReference>
<dbReference type="EMBL" id="JAAATY010000033">
    <property type="protein sequence ID" value="NRN70019.1"/>
    <property type="molecule type" value="Genomic_DNA"/>
</dbReference>
<organism evidence="3 4">
    <name type="scientific">Kibdelosporangium persicum</name>
    <dbReference type="NCBI Taxonomy" id="2698649"/>
    <lineage>
        <taxon>Bacteria</taxon>
        <taxon>Bacillati</taxon>
        <taxon>Actinomycetota</taxon>
        <taxon>Actinomycetes</taxon>
        <taxon>Pseudonocardiales</taxon>
        <taxon>Pseudonocardiaceae</taxon>
        <taxon>Kibdelosporangium</taxon>
    </lineage>
</organism>
<evidence type="ECO:0000259" key="2">
    <source>
        <dbReference type="PROSITE" id="PS50104"/>
    </source>
</evidence>
<dbReference type="InterPro" id="IPR011047">
    <property type="entry name" value="Quinoprotein_ADH-like_sf"/>
</dbReference>
<dbReference type="InterPro" id="IPR049052">
    <property type="entry name" value="nSTAND1"/>
</dbReference>